<dbReference type="InterPro" id="IPR023214">
    <property type="entry name" value="HAD_sf"/>
</dbReference>
<organism evidence="2 3">
    <name type="scientific">Pisum sativum</name>
    <name type="common">Garden pea</name>
    <name type="synonym">Lathyrus oleraceus</name>
    <dbReference type="NCBI Taxonomy" id="3888"/>
    <lineage>
        <taxon>Eukaryota</taxon>
        <taxon>Viridiplantae</taxon>
        <taxon>Streptophyta</taxon>
        <taxon>Embryophyta</taxon>
        <taxon>Tracheophyta</taxon>
        <taxon>Spermatophyta</taxon>
        <taxon>Magnoliopsida</taxon>
        <taxon>eudicotyledons</taxon>
        <taxon>Gunneridae</taxon>
        <taxon>Pentapetalae</taxon>
        <taxon>rosids</taxon>
        <taxon>fabids</taxon>
        <taxon>Fabales</taxon>
        <taxon>Fabaceae</taxon>
        <taxon>Papilionoideae</taxon>
        <taxon>50 kb inversion clade</taxon>
        <taxon>NPAAA clade</taxon>
        <taxon>Hologalegina</taxon>
        <taxon>IRL clade</taxon>
        <taxon>Fabeae</taxon>
        <taxon>Lathyrus</taxon>
    </lineage>
</organism>
<evidence type="ECO:0000313" key="2">
    <source>
        <dbReference type="EMBL" id="KAI5407559.1"/>
    </source>
</evidence>
<comment type="caution">
    <text evidence="2">The sequence shown here is derived from an EMBL/GenBank/DDBJ whole genome shotgun (WGS) entry which is preliminary data.</text>
</comment>
<dbReference type="AlphaFoldDB" id="A0A9D5AH74"/>
<keyword evidence="3" id="KW-1185">Reference proteome</keyword>
<dbReference type="PANTHER" id="PTHR31284">
    <property type="entry name" value="ACID PHOSPHATASE-LIKE PROTEIN"/>
    <property type="match status" value="1"/>
</dbReference>
<proteinExistence type="predicted"/>
<dbReference type="Proteomes" id="UP001058974">
    <property type="component" value="Chromosome 5"/>
</dbReference>
<dbReference type="Gramene" id="Psat05G0371000-T3">
    <property type="protein sequence ID" value="KAI5407559.1"/>
    <property type="gene ID" value="KIW84_053710"/>
</dbReference>
<keyword evidence="1" id="KW-1133">Transmembrane helix</keyword>
<keyword evidence="1" id="KW-0472">Membrane</keyword>
<keyword evidence="1" id="KW-0812">Transmembrane</keyword>
<evidence type="ECO:0000256" key="1">
    <source>
        <dbReference type="SAM" id="Phobius"/>
    </source>
</evidence>
<gene>
    <name evidence="2" type="ORF">KIW84_053710</name>
</gene>
<sequence>MSAYAHQMEQQHSGDSLSDNSDTSSHYGLDSGFYMSSFTATIFLASLVTLGVLLITLLVSLVIMLQSCQSKNTGVIELVNVNDYYSYCRVYSLHAEINSLEGYDLPDICRDLAIHYIKRGHYTKELNLTVSMIDDYFKSLRPSDNGLDVVLMDIDDIVPPHPYSSNLHQR</sequence>
<accession>A0A9D5AH74</accession>
<evidence type="ECO:0000313" key="3">
    <source>
        <dbReference type="Proteomes" id="UP001058974"/>
    </source>
</evidence>
<protein>
    <submittedName>
        <fullName evidence="2">Uncharacterized protein</fullName>
    </submittedName>
</protein>
<feature type="transmembrane region" description="Helical" evidence="1">
    <location>
        <begin position="38"/>
        <end position="63"/>
    </location>
</feature>
<dbReference type="Gene3D" id="3.40.50.1000">
    <property type="entry name" value="HAD superfamily/HAD-like"/>
    <property type="match status" value="1"/>
</dbReference>
<name>A0A9D5AH74_PEA</name>
<dbReference type="PANTHER" id="PTHR31284:SF56">
    <property type="entry name" value="ACID PHOSPHATASE-LIKE PROTEIN"/>
    <property type="match status" value="1"/>
</dbReference>
<dbReference type="EMBL" id="JAMSHJ010000005">
    <property type="protein sequence ID" value="KAI5407559.1"/>
    <property type="molecule type" value="Genomic_DNA"/>
</dbReference>
<reference evidence="2 3" key="1">
    <citation type="journal article" date="2022" name="Nat. Genet.">
        <title>Improved pea reference genome and pan-genome highlight genomic features and evolutionary characteristics.</title>
        <authorList>
            <person name="Yang T."/>
            <person name="Liu R."/>
            <person name="Luo Y."/>
            <person name="Hu S."/>
            <person name="Wang D."/>
            <person name="Wang C."/>
            <person name="Pandey M.K."/>
            <person name="Ge S."/>
            <person name="Xu Q."/>
            <person name="Li N."/>
            <person name="Li G."/>
            <person name="Huang Y."/>
            <person name="Saxena R.K."/>
            <person name="Ji Y."/>
            <person name="Li M."/>
            <person name="Yan X."/>
            <person name="He Y."/>
            <person name="Liu Y."/>
            <person name="Wang X."/>
            <person name="Xiang C."/>
            <person name="Varshney R.K."/>
            <person name="Ding H."/>
            <person name="Gao S."/>
            <person name="Zong X."/>
        </authorList>
    </citation>
    <scope>NUCLEOTIDE SEQUENCE [LARGE SCALE GENOMIC DNA]</scope>
    <source>
        <strain evidence="2 3">cv. Zhongwan 6</strain>
    </source>
</reference>